<evidence type="ECO:0000313" key="1">
    <source>
        <dbReference type="EMBL" id="CDP39075.1"/>
    </source>
</evidence>
<dbReference type="AlphaFoldDB" id="A0A060TDA2"/>
<reference evidence="1" key="1">
    <citation type="submission" date="2014-02" db="EMBL/GenBank/DDBJ databases">
        <authorList>
            <person name="Genoscope - CEA"/>
        </authorList>
    </citation>
    <scope>NUCLEOTIDE SEQUENCE</scope>
    <source>
        <strain evidence="1">LS3</strain>
    </source>
</reference>
<dbReference type="PhylomeDB" id="A0A060TDA2"/>
<proteinExistence type="predicted"/>
<name>A0A060TDA2_BLAAD</name>
<dbReference type="EMBL" id="HG937694">
    <property type="protein sequence ID" value="CDP39075.1"/>
    <property type="molecule type" value="Genomic_DNA"/>
</dbReference>
<reference evidence="1" key="2">
    <citation type="submission" date="2014-06" db="EMBL/GenBank/DDBJ databases">
        <title>The complete genome of Blastobotrys (Arxula) adeninivorans LS3 - a yeast of biotechnological interest.</title>
        <authorList>
            <person name="Kunze G."/>
            <person name="Gaillardin C."/>
            <person name="Czernicka M."/>
            <person name="Durrens P."/>
            <person name="Martin T."/>
            <person name="Boer E."/>
            <person name="Gabaldon T."/>
            <person name="Cruz J."/>
            <person name="Talla E."/>
            <person name="Marck C."/>
            <person name="Goffeau A."/>
            <person name="Barbe V."/>
            <person name="Baret P."/>
            <person name="Baronian K."/>
            <person name="Beier S."/>
            <person name="Bleykasten C."/>
            <person name="Bode R."/>
            <person name="Casaregola S."/>
            <person name="Despons L."/>
            <person name="Fairhead C."/>
            <person name="Giersberg M."/>
            <person name="Gierski P."/>
            <person name="Hahnel U."/>
            <person name="Hartmann A."/>
            <person name="Jankowska D."/>
            <person name="Jubin C."/>
            <person name="Jung P."/>
            <person name="Lafontaine I."/>
            <person name="Leh-Louis V."/>
            <person name="Lemaire M."/>
            <person name="Marcet-Houben M."/>
            <person name="Mascher M."/>
            <person name="Morel G."/>
            <person name="Richard G.-F."/>
            <person name="Riechen J."/>
            <person name="Sacerdot C."/>
            <person name="Sarkar A."/>
            <person name="Savel G."/>
            <person name="Schacherer J."/>
            <person name="Sherman D."/>
            <person name="Straub M.-L."/>
            <person name="Stein N."/>
            <person name="Thierry A."/>
            <person name="Trautwein-Schult A."/>
            <person name="Westhof E."/>
            <person name="Worch S."/>
            <person name="Dujon B."/>
            <person name="Souciet J.-L."/>
            <person name="Wincker P."/>
            <person name="Scholz U."/>
            <person name="Neuveglise N."/>
        </authorList>
    </citation>
    <scope>NUCLEOTIDE SEQUENCE</scope>
    <source>
        <strain evidence="1">LS3</strain>
    </source>
</reference>
<accession>A0A060TDA2</accession>
<sequence length="691" mass="77877">MTYQSQPNAYIKRRRCSSISCNISSGSLLKERSSDLLTEERVLLAGPEFIVDTVKESRGTFIVICRSLILTYSGIAPKASLYGLYLELTMSLTYDDISFYFKYDDNLVELTRWLRKVVPIAKWGSLTHDIVIDIENGFVVGYKINAIMREYGARGRVTAGLLGYYSIVLHSAPHFTGTKFIRYLYIRIAALLGVQDPGSALCLLDILVTETRTESRIFQDEVAGMLVPMVEDYCKDHFGESKIPIASAESKASKLYTKEPDQSFQPHYHVGADNSTDLPTAICEVTMGGQVGQLVFNCLSSFAGSGGKIDLLVGVDLAFDNCGLTGIRLFVFDTTITTLVRFAGGNVSVARFTKSKIENRLIHLRHLHNRLHEDKLFEDYLQLEYTIEPTIQYYERMQEYLSGLDEGDVTDADIVETCRIVLLNAEVVQMTREDGKFSVTDITGESLGGLAVKIEPFLGLLLGFEAQIVLDIATLRTIYSSIASDFSHELGFVPVSVPLVLTKRHIANEKYSEFIASQGVNFNRDAFEQGQPVTAHDVALRFLNEENVIDPLAEAYLGKKRFRSKDMRMAAAYSWLEMKRNTGTRKHNLGQYLKNRQEGTRGRSVFLWSNDYTNLINEFLDIRPTTPEGREYFRLVLGHRAIKDLLDIDIYKRALAQIINRKGSITALLQELGEDKNEARLRLEYLLTKAV</sequence>
<organism evidence="1">
    <name type="scientific">Blastobotrys adeninivorans</name>
    <name type="common">Yeast</name>
    <name type="synonym">Arxula adeninivorans</name>
    <dbReference type="NCBI Taxonomy" id="409370"/>
    <lineage>
        <taxon>Eukaryota</taxon>
        <taxon>Fungi</taxon>
        <taxon>Dikarya</taxon>
        <taxon>Ascomycota</taxon>
        <taxon>Saccharomycotina</taxon>
        <taxon>Dipodascomycetes</taxon>
        <taxon>Dipodascales</taxon>
        <taxon>Trichomonascaceae</taxon>
        <taxon>Blastobotrys</taxon>
    </lineage>
</organism>
<gene>
    <name evidence="1" type="ORF">GNLVRS02_ARAD1D49192g</name>
</gene>
<protein>
    <submittedName>
        <fullName evidence="1">ARAD1D49192p</fullName>
    </submittedName>
</protein>